<proteinExistence type="predicted"/>
<name>A0A2P8R2J3_9BACT</name>
<feature type="signal peptide" evidence="3">
    <location>
        <begin position="1"/>
        <end position="19"/>
    </location>
</feature>
<reference evidence="5" key="1">
    <citation type="submission" date="2017-10" db="EMBL/GenBank/DDBJ databases">
        <title>Campylobacter species from seals.</title>
        <authorList>
            <person name="Gilbert M.J."/>
            <person name="Zomer A.L."/>
            <person name="Timmerman A.J."/>
            <person name="Duim B."/>
            <person name="Wagenaar J.A."/>
        </authorList>
    </citation>
    <scope>NUCLEOTIDE SEQUENCE [LARGE SCALE GENOMIC DNA]</scope>
    <source>
        <strain evidence="5">17S00004-5</strain>
    </source>
</reference>
<keyword evidence="3" id="KW-0732">Signal</keyword>
<evidence type="ECO:0000256" key="1">
    <source>
        <dbReference type="SAM" id="MobiDB-lite"/>
    </source>
</evidence>
<feature type="transmembrane region" description="Helical" evidence="2">
    <location>
        <begin position="725"/>
        <end position="747"/>
    </location>
</feature>
<protein>
    <submittedName>
        <fullName evidence="4">Uncharacterized protein</fullName>
    </submittedName>
</protein>
<evidence type="ECO:0000256" key="2">
    <source>
        <dbReference type="SAM" id="Phobius"/>
    </source>
</evidence>
<feature type="chain" id="PRO_5015126560" evidence="3">
    <location>
        <begin position="20"/>
        <end position="752"/>
    </location>
</feature>
<dbReference type="OrthoDB" id="5363227at2"/>
<keyword evidence="2" id="KW-0812">Transmembrane</keyword>
<dbReference type="RefSeq" id="WP_106870487.1">
    <property type="nucleotide sequence ID" value="NZ_CP053841.1"/>
</dbReference>
<dbReference type="EMBL" id="PDHH01000002">
    <property type="protein sequence ID" value="PSM52717.1"/>
    <property type="molecule type" value="Genomic_DNA"/>
</dbReference>
<accession>A0A2P8R2J3</accession>
<keyword evidence="2" id="KW-0472">Membrane</keyword>
<dbReference type="AlphaFoldDB" id="A0A2P8R2J3"/>
<sequence length="752" mass="84673">MKKILVFIFIYFSFFSSFAFSLTICDNNDVYCQNNINSSGVKKNLTLKTCEYDNRFLCFIDSVNPNNAYIALNNPQSGGYYHNDGSEIPATSEYYLFYNTYQNKLISVSYFGTDVTSCYYPPSVPCASLNHFEIFKKISCKSNEFFNSKTNSCDSCDKGQVYDLKFNKCVDIKCKEDEIYDSETDKCIKKDKCKEDEIYNSQTKECIKRPWWCPVPMIYQEKDPGFLKAMIKICVPDPNINEEECQNKGMNWHSWADLYGAELGVAMRYPQGCYHSKTVERFKAENQLENDSFFWSGVLFPIPIGALKNGWNSLAQAFNNFFKGKNIPKANQSLLEYKPIMTDIEITPQGPMPKIDFKPIEPKDIIHNSFNKGDLPPSSPKSKPSESFDSYLDRYKNFNGSRFEKSPQDFVHFNPKFEKMDLPHNAATFHLKDNSFVASKIKQEFTPMPIKDTFKVNSPVETKVKFDFSTILEKPKNPKNPNLPMTIRKVSENGNKSNYKGIITTPDNSIIDVSVVETKTPSGGKIQDVTLTYPYIGPNKSNLKFNTGYTITIDKSGAVTNTISNNSTIYNPTTNTTTVNNISNTVVPNASPDLSSVVNAINKVGSKVDTTNKILNDIKAQQKAEWEYNPGINIATATSKLNTEMSKFDGSVDDILNFLNGLKDNINDAKNQVDSAVDLIQNGIDSPNIPRGTCPFNISGPAPGSGTKNTFTIDPCRFVAPYKPILTLFFTAILSWGVLIFSLKFLFNVGDK</sequence>
<keyword evidence="5" id="KW-1185">Reference proteome</keyword>
<feature type="region of interest" description="Disordered" evidence="1">
    <location>
        <begin position="368"/>
        <end position="388"/>
    </location>
</feature>
<keyword evidence="2" id="KW-1133">Transmembrane helix</keyword>
<evidence type="ECO:0000313" key="4">
    <source>
        <dbReference type="EMBL" id="PSM52717.1"/>
    </source>
</evidence>
<evidence type="ECO:0000256" key="3">
    <source>
        <dbReference type="SAM" id="SignalP"/>
    </source>
</evidence>
<comment type="caution">
    <text evidence="4">The sequence shown here is derived from an EMBL/GenBank/DDBJ whole genome shotgun (WGS) entry which is preliminary data.</text>
</comment>
<gene>
    <name evidence="4" type="ORF">CQ405_03025</name>
</gene>
<evidence type="ECO:0000313" key="5">
    <source>
        <dbReference type="Proteomes" id="UP000240535"/>
    </source>
</evidence>
<dbReference type="Proteomes" id="UP000240535">
    <property type="component" value="Unassembled WGS sequence"/>
</dbReference>
<organism evidence="4 5">
    <name type="scientific">Campylobacter blaseri</name>
    <dbReference type="NCBI Taxonomy" id="2042961"/>
    <lineage>
        <taxon>Bacteria</taxon>
        <taxon>Pseudomonadati</taxon>
        <taxon>Campylobacterota</taxon>
        <taxon>Epsilonproteobacteria</taxon>
        <taxon>Campylobacterales</taxon>
        <taxon>Campylobacteraceae</taxon>
        <taxon>Campylobacter</taxon>
    </lineage>
</organism>